<comment type="caution">
    <text evidence="2">The sequence shown here is derived from an EMBL/GenBank/DDBJ whole genome shotgun (WGS) entry which is preliminary data.</text>
</comment>
<dbReference type="AlphaFoldDB" id="E7RXY9"/>
<keyword evidence="3" id="KW-1185">Reference proteome</keyword>
<organism evidence="2 3">
    <name type="scientific">Lautropia mirabilis ATCC 51599</name>
    <dbReference type="NCBI Taxonomy" id="887898"/>
    <lineage>
        <taxon>Bacteria</taxon>
        <taxon>Pseudomonadati</taxon>
        <taxon>Pseudomonadota</taxon>
        <taxon>Betaproteobacteria</taxon>
        <taxon>Burkholderiales</taxon>
        <taxon>Burkholderiaceae</taxon>
        <taxon>Lautropia</taxon>
    </lineage>
</organism>
<protein>
    <submittedName>
        <fullName evidence="2">Uncharacterized protein</fullName>
    </submittedName>
</protein>
<proteinExistence type="predicted"/>
<accession>E7RXY9</accession>
<sequence length="129" mass="14128">MVWTRPHATRRTRVLTRHSSGAAQGLVRGKKSKPAPSAAGSTTIRTDSSRHGPGIKMNAPAHPASCASGNPAIHEEDSSSQCLKTQSVRRMNRPTVDGMCLKARAFVRNRQTIPRMLRSERDCIAVRLM</sequence>
<feature type="region of interest" description="Disordered" evidence="1">
    <location>
        <begin position="1"/>
        <end position="89"/>
    </location>
</feature>
<feature type="compositionally biased region" description="Basic residues" evidence="1">
    <location>
        <begin position="7"/>
        <end position="16"/>
    </location>
</feature>
<evidence type="ECO:0000313" key="2">
    <source>
        <dbReference type="EMBL" id="EFV94813.1"/>
    </source>
</evidence>
<dbReference type="STRING" id="887898.HMPREF0551_1560"/>
<feature type="compositionally biased region" description="Polar residues" evidence="1">
    <location>
        <begin position="79"/>
        <end position="89"/>
    </location>
</feature>
<name>E7RXY9_9BURK</name>
<dbReference type="EMBL" id="AEQP01000010">
    <property type="protein sequence ID" value="EFV94813.1"/>
    <property type="molecule type" value="Genomic_DNA"/>
</dbReference>
<reference evidence="2 3" key="1">
    <citation type="submission" date="2010-12" db="EMBL/GenBank/DDBJ databases">
        <authorList>
            <person name="Muzny D."/>
            <person name="Qin X."/>
            <person name="Deng J."/>
            <person name="Jiang H."/>
            <person name="Liu Y."/>
            <person name="Qu J."/>
            <person name="Song X.-Z."/>
            <person name="Zhang L."/>
            <person name="Thornton R."/>
            <person name="Coyle M."/>
            <person name="Francisco L."/>
            <person name="Jackson L."/>
            <person name="Javaid M."/>
            <person name="Korchina V."/>
            <person name="Kovar C."/>
            <person name="Mata R."/>
            <person name="Mathew T."/>
            <person name="Ngo R."/>
            <person name="Nguyen L."/>
            <person name="Nguyen N."/>
            <person name="Okwuonu G."/>
            <person name="Ongeri F."/>
            <person name="Pham C."/>
            <person name="Simmons D."/>
            <person name="Wilczek-Boney K."/>
            <person name="Hale W."/>
            <person name="Jakkamsetti A."/>
            <person name="Pham P."/>
            <person name="Ruth R."/>
            <person name="San Lucas F."/>
            <person name="Warren J."/>
            <person name="Zhang J."/>
            <person name="Zhao Z."/>
            <person name="Zhou C."/>
            <person name="Zhu D."/>
            <person name="Lee S."/>
            <person name="Bess C."/>
            <person name="Blankenburg K."/>
            <person name="Forbes L."/>
            <person name="Fu Q."/>
            <person name="Gubbala S."/>
            <person name="Hirani K."/>
            <person name="Jayaseelan J.C."/>
            <person name="Lara F."/>
            <person name="Munidasa M."/>
            <person name="Palculict T."/>
            <person name="Patil S."/>
            <person name="Pu L.-L."/>
            <person name="Saada N."/>
            <person name="Tang L."/>
            <person name="Weissenberger G."/>
            <person name="Zhu Y."/>
            <person name="Hemphill L."/>
            <person name="Shang Y."/>
            <person name="Youmans B."/>
            <person name="Ayvaz T."/>
            <person name="Ross M."/>
            <person name="Santibanez J."/>
            <person name="Aqrawi P."/>
            <person name="Gross S."/>
            <person name="Joshi V."/>
            <person name="Fowler G."/>
            <person name="Nazareth L."/>
            <person name="Reid J."/>
            <person name="Worley K."/>
            <person name="Petrosino J."/>
            <person name="Highlander S."/>
            <person name="Gibbs R."/>
        </authorList>
    </citation>
    <scope>NUCLEOTIDE SEQUENCE [LARGE SCALE GENOMIC DNA]</scope>
    <source>
        <strain evidence="2 3">ATCC 51599</strain>
    </source>
</reference>
<dbReference type="Proteomes" id="UP000011021">
    <property type="component" value="Unassembled WGS sequence"/>
</dbReference>
<evidence type="ECO:0000313" key="3">
    <source>
        <dbReference type="Proteomes" id="UP000011021"/>
    </source>
</evidence>
<gene>
    <name evidence="2" type="ORF">HMPREF0551_1560</name>
</gene>
<dbReference type="HOGENOM" id="CLU_1946113_0_0_4"/>
<evidence type="ECO:0000256" key="1">
    <source>
        <dbReference type="SAM" id="MobiDB-lite"/>
    </source>
</evidence>